<evidence type="ECO:0000256" key="1">
    <source>
        <dbReference type="ARBA" id="ARBA00010481"/>
    </source>
</evidence>
<accession>A0A921Q1X7</accession>
<sequence>MDNSCGRTTERGDDEPTVSWLGIEEVSPLTGKKDAPAASGVVRRWSSVVSATVVVLIMTMTPLLFLLSGRLAAPVVWIRSTVASVGAQRQKESKKDALLGGLLLPGFDEQTCASRYQSVYYRKNMTRLPSPYLIKRLREQEALQRRCGPGTEPYMRASERLRSGQTGAAVDDVDGCSYLVLISYRGLGNRMLAITSVFLYALLTNRVLLVDRGYGNTLPDLFCEPFPGTTWALPQDFPLDGQFRQLDESAPESYGNVVVNRSGSVSGLRFVYLHLDHAASPANRLVYCDDHRRESFLRRMQWAIIRTDQYMAPGLFFNLAYQEELDRLFPRKDTVFYLLSRYLLHPTNDVWGMVTRFYNSYLRDADERLGIQIRVLSGDHRDKAQNVLDQILACASREHLLPGVVTTEGVAPAPPHAGARRRSKKKAVLVTGLSAWYHDNIKEMYWKSATVDGEVVSLFQPSHEEHQQWYHNKHDMKAAAEIYLLSLTDKIVTSAWSTFGYVGYAMGGLRPYLMFMPENQTAPDPPCTRAMSMEPCSHGAPSFECTRKEIGTIINTGILLPHVRACEDISWGLKLTDPDVEN</sequence>
<comment type="caution">
    <text evidence="8">The sequence shown here is derived from an EMBL/GenBank/DDBJ whole genome shotgun (WGS) entry which is preliminary data.</text>
</comment>
<name>A0A921Q1X7_SORBI</name>
<keyword evidence="7" id="KW-1133">Transmembrane helix</keyword>
<reference evidence="8" key="2">
    <citation type="submission" date="2020-10" db="EMBL/GenBank/DDBJ databases">
        <authorList>
            <person name="Cooper E.A."/>
            <person name="Brenton Z.W."/>
            <person name="Flinn B.S."/>
            <person name="Jenkins J."/>
            <person name="Shu S."/>
            <person name="Flowers D."/>
            <person name="Luo F."/>
            <person name="Wang Y."/>
            <person name="Xia P."/>
            <person name="Barry K."/>
            <person name="Daum C."/>
            <person name="Lipzen A."/>
            <person name="Yoshinaga Y."/>
            <person name="Schmutz J."/>
            <person name="Saski C."/>
            <person name="Vermerris W."/>
            <person name="Kresovich S."/>
        </authorList>
    </citation>
    <scope>NUCLEOTIDE SEQUENCE</scope>
</reference>
<dbReference type="FunFam" id="3.40.50.11340:FF:000005">
    <property type="entry name" value="Galactoside 2-alpha-L-fucosyltransferase"/>
    <property type="match status" value="1"/>
</dbReference>
<keyword evidence="5" id="KW-0325">Glycoprotein</keyword>
<feature type="transmembrane region" description="Helical" evidence="7">
    <location>
        <begin position="45"/>
        <end position="67"/>
    </location>
</feature>
<comment type="similarity">
    <text evidence="1 7">Belongs to the glycosyltransferase 37 family.</text>
</comment>
<reference evidence="8" key="1">
    <citation type="journal article" date="2019" name="BMC Genomics">
        <title>A new reference genome for Sorghum bicolor reveals high levels of sequence similarity between sweet and grain genotypes: implications for the genetics of sugar metabolism.</title>
        <authorList>
            <person name="Cooper E.A."/>
            <person name="Brenton Z.W."/>
            <person name="Flinn B.S."/>
            <person name="Jenkins J."/>
            <person name="Shu S."/>
            <person name="Flowers D."/>
            <person name="Luo F."/>
            <person name="Wang Y."/>
            <person name="Xia P."/>
            <person name="Barry K."/>
            <person name="Daum C."/>
            <person name="Lipzen A."/>
            <person name="Yoshinaga Y."/>
            <person name="Schmutz J."/>
            <person name="Saski C."/>
            <person name="Vermerris W."/>
            <person name="Kresovich S."/>
        </authorList>
    </citation>
    <scope>NUCLEOTIDE SEQUENCE</scope>
</reference>
<keyword evidence="6 7" id="KW-0961">Cell wall biogenesis/degradation</keyword>
<dbReference type="GO" id="GO:0071555">
    <property type="term" value="P:cell wall organization"/>
    <property type="evidence" value="ECO:0007669"/>
    <property type="project" value="UniProtKB-UniRule"/>
</dbReference>
<keyword evidence="4 7" id="KW-0333">Golgi apparatus</keyword>
<dbReference type="InterPro" id="IPR004938">
    <property type="entry name" value="XG_FTase"/>
</dbReference>
<evidence type="ECO:0000256" key="6">
    <source>
        <dbReference type="ARBA" id="ARBA00023316"/>
    </source>
</evidence>
<dbReference type="AlphaFoldDB" id="A0A921Q1X7"/>
<dbReference type="GO" id="GO:0042546">
    <property type="term" value="P:cell wall biogenesis"/>
    <property type="evidence" value="ECO:0007669"/>
    <property type="project" value="InterPro"/>
</dbReference>
<evidence type="ECO:0000256" key="2">
    <source>
        <dbReference type="ARBA" id="ARBA00022676"/>
    </source>
</evidence>
<keyword evidence="7" id="KW-0812">Transmembrane</keyword>
<organism evidence="8 9">
    <name type="scientific">Sorghum bicolor</name>
    <name type="common">Sorghum</name>
    <name type="synonym">Sorghum vulgare</name>
    <dbReference type="NCBI Taxonomy" id="4558"/>
    <lineage>
        <taxon>Eukaryota</taxon>
        <taxon>Viridiplantae</taxon>
        <taxon>Streptophyta</taxon>
        <taxon>Embryophyta</taxon>
        <taxon>Tracheophyta</taxon>
        <taxon>Spermatophyta</taxon>
        <taxon>Magnoliopsida</taxon>
        <taxon>Liliopsida</taxon>
        <taxon>Poales</taxon>
        <taxon>Poaceae</taxon>
        <taxon>PACMAD clade</taxon>
        <taxon>Panicoideae</taxon>
        <taxon>Andropogonodae</taxon>
        <taxon>Andropogoneae</taxon>
        <taxon>Sorghinae</taxon>
        <taxon>Sorghum</taxon>
    </lineage>
</organism>
<dbReference type="GO" id="GO:0008107">
    <property type="term" value="F:galactoside 2-alpha-L-fucosyltransferase activity"/>
    <property type="evidence" value="ECO:0007669"/>
    <property type="project" value="InterPro"/>
</dbReference>
<dbReference type="GO" id="GO:0032580">
    <property type="term" value="C:Golgi cisterna membrane"/>
    <property type="evidence" value="ECO:0007669"/>
    <property type="project" value="UniProtKB-SubCell"/>
</dbReference>
<protein>
    <recommendedName>
        <fullName evidence="7">Fucosyltransferase</fullName>
        <ecNumber evidence="7">2.4.1.-</ecNumber>
    </recommendedName>
</protein>
<comment type="subcellular location">
    <subcellularLocation>
        <location evidence="7">Golgi apparatus</location>
        <location evidence="7">Golgi stack membrane</location>
        <topology evidence="7">Single-pass type II membrane protein</topology>
    </subcellularLocation>
</comment>
<evidence type="ECO:0000256" key="7">
    <source>
        <dbReference type="RuleBase" id="RU367004"/>
    </source>
</evidence>
<evidence type="ECO:0000256" key="5">
    <source>
        <dbReference type="ARBA" id="ARBA00023180"/>
    </source>
</evidence>
<dbReference type="EC" id="2.4.1.-" evidence="7"/>
<keyword evidence="7" id="KW-0472">Membrane</keyword>
<evidence type="ECO:0000313" key="9">
    <source>
        <dbReference type="Proteomes" id="UP000807115"/>
    </source>
</evidence>
<comment type="function">
    <text evidence="7">May be involved in cell wall biosynthesis.</text>
</comment>
<dbReference type="Proteomes" id="UP000807115">
    <property type="component" value="Chromosome 10"/>
</dbReference>
<evidence type="ECO:0000256" key="3">
    <source>
        <dbReference type="ARBA" id="ARBA00022679"/>
    </source>
</evidence>
<keyword evidence="3 7" id="KW-0808">Transferase</keyword>
<dbReference type="EMBL" id="CM027689">
    <property type="protein sequence ID" value="KAG0513406.1"/>
    <property type="molecule type" value="Genomic_DNA"/>
</dbReference>
<dbReference type="PANTHER" id="PTHR31889:SF11">
    <property type="entry name" value="FUCOSYLTRANSFERASE"/>
    <property type="match status" value="1"/>
</dbReference>
<dbReference type="Gene3D" id="3.40.50.11340">
    <property type="match status" value="1"/>
</dbReference>
<evidence type="ECO:0000256" key="4">
    <source>
        <dbReference type="ARBA" id="ARBA00023034"/>
    </source>
</evidence>
<proteinExistence type="inferred from homology"/>
<keyword evidence="2 7" id="KW-0328">Glycosyltransferase</keyword>
<gene>
    <name evidence="8" type="ORF">BDA96_10G099400</name>
</gene>
<dbReference type="PANTHER" id="PTHR31889">
    <property type="entry name" value="FUCOSYLTRANSFERASE 2-RELATED"/>
    <property type="match status" value="1"/>
</dbReference>
<evidence type="ECO:0000313" key="8">
    <source>
        <dbReference type="EMBL" id="KAG0513406.1"/>
    </source>
</evidence>
<dbReference type="Pfam" id="PF03254">
    <property type="entry name" value="XG_FTase"/>
    <property type="match status" value="1"/>
</dbReference>